<keyword evidence="1" id="KW-0677">Repeat</keyword>
<name>A0A2R6RDD3_ACTCC</name>
<dbReference type="OMA" id="QSAHCYS"/>
<feature type="repeat" description="PPR" evidence="2">
    <location>
        <begin position="566"/>
        <end position="596"/>
    </location>
</feature>
<dbReference type="FunFam" id="1.25.40.10:FF:000090">
    <property type="entry name" value="Pentatricopeptide repeat-containing protein, chloroplastic"/>
    <property type="match status" value="1"/>
</dbReference>
<dbReference type="PROSITE" id="PS51375">
    <property type="entry name" value="PPR"/>
    <property type="match status" value="6"/>
</dbReference>
<feature type="repeat" description="PPR" evidence="2">
    <location>
        <begin position="89"/>
        <end position="123"/>
    </location>
</feature>
<dbReference type="Gene3D" id="1.25.40.10">
    <property type="entry name" value="Tetratricopeptide repeat domain"/>
    <property type="match status" value="5"/>
</dbReference>
<feature type="repeat" description="PPR" evidence="2">
    <location>
        <begin position="632"/>
        <end position="666"/>
    </location>
</feature>
<reference evidence="3 4" key="1">
    <citation type="submission" date="2017-07" db="EMBL/GenBank/DDBJ databases">
        <title>An improved, manually edited Actinidia chinensis var. chinensis (kiwifruit) genome highlights the challenges associated with draft genomes and gene prediction in plants.</title>
        <authorList>
            <person name="Pilkington S."/>
            <person name="Crowhurst R."/>
            <person name="Hilario E."/>
            <person name="Nardozza S."/>
            <person name="Fraser L."/>
            <person name="Peng Y."/>
            <person name="Gunaseelan K."/>
            <person name="Simpson R."/>
            <person name="Tahir J."/>
            <person name="Deroles S."/>
            <person name="Templeton K."/>
            <person name="Luo Z."/>
            <person name="Davy M."/>
            <person name="Cheng C."/>
            <person name="Mcneilage M."/>
            <person name="Scaglione D."/>
            <person name="Liu Y."/>
            <person name="Zhang Q."/>
            <person name="Datson P."/>
            <person name="De Silva N."/>
            <person name="Gardiner S."/>
            <person name="Bassett H."/>
            <person name="Chagne D."/>
            <person name="Mccallum J."/>
            <person name="Dzierzon H."/>
            <person name="Deng C."/>
            <person name="Wang Y.-Y."/>
            <person name="Barron N."/>
            <person name="Manako K."/>
            <person name="Bowen J."/>
            <person name="Foster T."/>
            <person name="Erridge Z."/>
            <person name="Tiffin H."/>
            <person name="Waite C."/>
            <person name="Davies K."/>
            <person name="Grierson E."/>
            <person name="Laing W."/>
            <person name="Kirk R."/>
            <person name="Chen X."/>
            <person name="Wood M."/>
            <person name="Montefiori M."/>
            <person name="Brummell D."/>
            <person name="Schwinn K."/>
            <person name="Catanach A."/>
            <person name="Fullerton C."/>
            <person name="Li D."/>
            <person name="Meiyalaghan S."/>
            <person name="Nieuwenhuizen N."/>
            <person name="Read N."/>
            <person name="Prakash R."/>
            <person name="Hunter D."/>
            <person name="Zhang H."/>
            <person name="Mckenzie M."/>
            <person name="Knabel M."/>
            <person name="Harris A."/>
            <person name="Allan A."/>
            <person name="Chen A."/>
            <person name="Janssen B."/>
            <person name="Plunkett B."/>
            <person name="Dwamena C."/>
            <person name="Voogd C."/>
            <person name="Leif D."/>
            <person name="Lafferty D."/>
            <person name="Souleyre E."/>
            <person name="Varkonyi-Gasic E."/>
            <person name="Gambi F."/>
            <person name="Hanley J."/>
            <person name="Yao J.-L."/>
            <person name="Cheung J."/>
            <person name="David K."/>
            <person name="Warren B."/>
            <person name="Marsh K."/>
            <person name="Snowden K."/>
            <person name="Lin-Wang K."/>
            <person name="Brian L."/>
            <person name="Martinez-Sanchez M."/>
            <person name="Wang M."/>
            <person name="Ileperuma N."/>
            <person name="Macnee N."/>
            <person name="Campin R."/>
            <person name="Mcatee P."/>
            <person name="Drummond R."/>
            <person name="Espley R."/>
            <person name="Ireland H."/>
            <person name="Wu R."/>
            <person name="Atkinson R."/>
            <person name="Karunairetnam S."/>
            <person name="Bulley S."/>
            <person name="Chunkath S."/>
            <person name="Hanley Z."/>
            <person name="Storey R."/>
            <person name="Thrimawithana A."/>
            <person name="Thomson S."/>
            <person name="David C."/>
            <person name="Testolin R."/>
        </authorList>
    </citation>
    <scope>NUCLEOTIDE SEQUENCE [LARGE SCALE GENOMIC DNA]</scope>
    <source>
        <strain evidence="4">cv. Red5</strain>
        <tissue evidence="3">Young leaf</tissue>
    </source>
</reference>
<comment type="caution">
    <text evidence="3">The sequence shown here is derived from an EMBL/GenBank/DDBJ whole genome shotgun (WGS) entry which is preliminary data.</text>
</comment>
<dbReference type="GO" id="GO:0003729">
    <property type="term" value="F:mRNA binding"/>
    <property type="evidence" value="ECO:0007669"/>
    <property type="project" value="UniProtKB-ARBA"/>
</dbReference>
<dbReference type="SUPFAM" id="SSF48452">
    <property type="entry name" value="TPR-like"/>
    <property type="match status" value="1"/>
</dbReference>
<dbReference type="GO" id="GO:0009451">
    <property type="term" value="P:RNA modification"/>
    <property type="evidence" value="ECO:0007669"/>
    <property type="project" value="InterPro"/>
</dbReference>
<evidence type="ECO:0000256" key="2">
    <source>
        <dbReference type="PROSITE-ProRule" id="PRU00708"/>
    </source>
</evidence>
<dbReference type="InterPro" id="IPR046848">
    <property type="entry name" value="E_motif"/>
</dbReference>
<feature type="repeat" description="PPR" evidence="2">
    <location>
        <begin position="496"/>
        <end position="530"/>
    </location>
</feature>
<dbReference type="InterPro" id="IPR011990">
    <property type="entry name" value="TPR-like_helical_dom_sf"/>
</dbReference>
<dbReference type="Gramene" id="PSS26572">
    <property type="protein sequence ID" value="PSS26572"/>
    <property type="gene ID" value="CEY00_Acc07987"/>
</dbReference>
<dbReference type="Pfam" id="PF13041">
    <property type="entry name" value="PPR_2"/>
    <property type="match status" value="2"/>
</dbReference>
<dbReference type="FunCoup" id="A0A2R6RDD3">
    <property type="interactions" value="799"/>
</dbReference>
<dbReference type="EMBL" id="NKQK01000007">
    <property type="protein sequence ID" value="PSS26572.1"/>
    <property type="molecule type" value="Genomic_DNA"/>
</dbReference>
<reference evidence="4" key="2">
    <citation type="journal article" date="2018" name="BMC Genomics">
        <title>A manually annotated Actinidia chinensis var. chinensis (kiwifruit) genome highlights the challenges associated with draft genomes and gene prediction in plants.</title>
        <authorList>
            <person name="Pilkington S.M."/>
            <person name="Crowhurst R."/>
            <person name="Hilario E."/>
            <person name="Nardozza S."/>
            <person name="Fraser L."/>
            <person name="Peng Y."/>
            <person name="Gunaseelan K."/>
            <person name="Simpson R."/>
            <person name="Tahir J."/>
            <person name="Deroles S.C."/>
            <person name="Templeton K."/>
            <person name="Luo Z."/>
            <person name="Davy M."/>
            <person name="Cheng C."/>
            <person name="McNeilage M."/>
            <person name="Scaglione D."/>
            <person name="Liu Y."/>
            <person name="Zhang Q."/>
            <person name="Datson P."/>
            <person name="De Silva N."/>
            <person name="Gardiner S.E."/>
            <person name="Bassett H."/>
            <person name="Chagne D."/>
            <person name="McCallum J."/>
            <person name="Dzierzon H."/>
            <person name="Deng C."/>
            <person name="Wang Y.Y."/>
            <person name="Barron L."/>
            <person name="Manako K."/>
            <person name="Bowen J."/>
            <person name="Foster T.M."/>
            <person name="Erridge Z.A."/>
            <person name="Tiffin H."/>
            <person name="Waite C.N."/>
            <person name="Davies K.M."/>
            <person name="Grierson E.P."/>
            <person name="Laing W.A."/>
            <person name="Kirk R."/>
            <person name="Chen X."/>
            <person name="Wood M."/>
            <person name="Montefiori M."/>
            <person name="Brummell D.A."/>
            <person name="Schwinn K.E."/>
            <person name="Catanach A."/>
            <person name="Fullerton C."/>
            <person name="Li D."/>
            <person name="Meiyalaghan S."/>
            <person name="Nieuwenhuizen N."/>
            <person name="Read N."/>
            <person name="Prakash R."/>
            <person name="Hunter D."/>
            <person name="Zhang H."/>
            <person name="McKenzie M."/>
            <person name="Knabel M."/>
            <person name="Harris A."/>
            <person name="Allan A.C."/>
            <person name="Gleave A."/>
            <person name="Chen A."/>
            <person name="Janssen B.J."/>
            <person name="Plunkett B."/>
            <person name="Ampomah-Dwamena C."/>
            <person name="Voogd C."/>
            <person name="Leif D."/>
            <person name="Lafferty D."/>
            <person name="Souleyre E.J.F."/>
            <person name="Varkonyi-Gasic E."/>
            <person name="Gambi F."/>
            <person name="Hanley J."/>
            <person name="Yao J.L."/>
            <person name="Cheung J."/>
            <person name="David K.M."/>
            <person name="Warren B."/>
            <person name="Marsh K."/>
            <person name="Snowden K.C."/>
            <person name="Lin-Wang K."/>
            <person name="Brian L."/>
            <person name="Martinez-Sanchez M."/>
            <person name="Wang M."/>
            <person name="Ileperuma N."/>
            <person name="Macnee N."/>
            <person name="Campin R."/>
            <person name="McAtee P."/>
            <person name="Drummond R.S.M."/>
            <person name="Espley R.V."/>
            <person name="Ireland H.S."/>
            <person name="Wu R."/>
            <person name="Atkinson R.G."/>
            <person name="Karunairetnam S."/>
            <person name="Bulley S."/>
            <person name="Chunkath S."/>
            <person name="Hanley Z."/>
            <person name="Storey R."/>
            <person name="Thrimawithana A.H."/>
            <person name="Thomson S."/>
            <person name="David C."/>
            <person name="Testolin R."/>
            <person name="Huang H."/>
            <person name="Hellens R.P."/>
            <person name="Schaffer R.J."/>
        </authorList>
    </citation>
    <scope>NUCLEOTIDE SEQUENCE [LARGE SCALE GENOMIC DNA]</scope>
    <source>
        <strain evidence="4">cv. Red5</strain>
    </source>
</reference>
<dbReference type="InParanoid" id="A0A2R6RDD3"/>
<dbReference type="STRING" id="1590841.A0A2R6RDD3"/>
<proteinExistence type="predicted"/>
<evidence type="ECO:0000256" key="1">
    <source>
        <dbReference type="ARBA" id="ARBA00022737"/>
    </source>
</evidence>
<evidence type="ECO:0000313" key="3">
    <source>
        <dbReference type="EMBL" id="PSS26572.1"/>
    </source>
</evidence>
<dbReference type="AlphaFoldDB" id="A0A2R6RDD3"/>
<dbReference type="InterPro" id="IPR046960">
    <property type="entry name" value="PPR_At4g14850-like_plant"/>
</dbReference>
<dbReference type="Pfam" id="PF01535">
    <property type="entry name" value="PPR"/>
    <property type="match status" value="5"/>
</dbReference>
<gene>
    <name evidence="3" type="ORF">CEY00_Acc07987</name>
</gene>
<dbReference type="PANTHER" id="PTHR47926">
    <property type="entry name" value="PENTATRICOPEPTIDE REPEAT-CONTAINING PROTEIN"/>
    <property type="match status" value="1"/>
</dbReference>
<dbReference type="PANTHER" id="PTHR47926:SF397">
    <property type="entry name" value="(WILD MALAYSIAN BANANA) HYPOTHETICAL PROTEIN"/>
    <property type="match status" value="1"/>
</dbReference>
<evidence type="ECO:0000313" key="4">
    <source>
        <dbReference type="Proteomes" id="UP000241394"/>
    </source>
</evidence>
<dbReference type="Pfam" id="PF20431">
    <property type="entry name" value="E_motif"/>
    <property type="match status" value="1"/>
</dbReference>
<feature type="repeat" description="PPR" evidence="2">
    <location>
        <begin position="597"/>
        <end position="631"/>
    </location>
</feature>
<dbReference type="InterPro" id="IPR002885">
    <property type="entry name" value="PPR_rpt"/>
</dbReference>
<accession>A0A2R6RDD3</accession>
<dbReference type="FunFam" id="1.25.40.10:FF:000883">
    <property type="entry name" value="Pentatricopeptide repeat-containing protein"/>
    <property type="match status" value="1"/>
</dbReference>
<organism evidence="3 4">
    <name type="scientific">Actinidia chinensis var. chinensis</name>
    <name type="common">Chinese soft-hair kiwi</name>
    <dbReference type="NCBI Taxonomy" id="1590841"/>
    <lineage>
        <taxon>Eukaryota</taxon>
        <taxon>Viridiplantae</taxon>
        <taxon>Streptophyta</taxon>
        <taxon>Embryophyta</taxon>
        <taxon>Tracheophyta</taxon>
        <taxon>Spermatophyta</taxon>
        <taxon>Magnoliopsida</taxon>
        <taxon>eudicotyledons</taxon>
        <taxon>Gunneridae</taxon>
        <taxon>Pentapetalae</taxon>
        <taxon>asterids</taxon>
        <taxon>Ericales</taxon>
        <taxon>Actinidiaceae</taxon>
        <taxon>Actinidia</taxon>
    </lineage>
</organism>
<keyword evidence="4" id="KW-1185">Reference proteome</keyword>
<dbReference type="OrthoDB" id="1882346at2759"/>
<dbReference type="NCBIfam" id="TIGR00756">
    <property type="entry name" value="PPR"/>
    <property type="match status" value="5"/>
</dbReference>
<feature type="repeat" description="PPR" evidence="2">
    <location>
        <begin position="396"/>
        <end position="430"/>
    </location>
</feature>
<dbReference type="FunFam" id="1.25.40.10:FF:000073">
    <property type="entry name" value="Pentatricopeptide repeat-containing protein chloroplastic"/>
    <property type="match status" value="1"/>
</dbReference>
<protein>
    <submittedName>
        <fullName evidence="3">Pentatricopeptide repeat-containing protein</fullName>
    </submittedName>
</protein>
<dbReference type="Proteomes" id="UP000241394">
    <property type="component" value="Chromosome LG7"/>
</dbReference>
<sequence>MVRFKPNHLCRNLYSLSSSDTTTYLNCHISFFLSNQITDPKSLLQSHGYIITTGHTNNVFTASKLISLYASVNKPKLSAKVFDSVHFKDTFLWNSIVKAHFSNGKYTQALEFYLRMRMSDILPNHFTIPMVVAACAELLSLRNGMTIHALVSKLGLFAGNSAVGSSFVYMYAVCGCMEDAALVFDEIPIRDVVAWTALVIGYVQNEENKKGLACLCHMHKICGDMERPNSRTLEGGFQACGNLGALKEGKCLHSLAIKTGIGCTQVVQSSVLSMYTKCGTPDEAYLSFCEVDTKDLISWTSIIGVYSRLGCIIKCLCLFWQMQLAGIHLDGIVICCLISAFGNSMSVSEGKAFHGIILRRNYALDQIVDNALLSMYCRFGLFALAEKLFDKVHDWDEESWNLMVFEYGKVGLKSKCIQLFREMQHLGMEFDQNSLLSVISSYSQLGATHLGRSLHCYMIKRLMHENVSIANSLIDIYGKSGNSVTAWKIFSMTQKDTVTWNTMISSYTRSGHSAEALGLFDKMVLEGLKPNIATLVTVLSACSRFACLQKGEQIHNYVNEGGFEFNISLSTALVDMYAKCGQLEKSRELFDAMKEKDIISWNVMISGYGMNGDAESAIEIFQQMEQSKVKPNELTFLAVLSACTHAGLVEEGKCLFDRMRDYSLSPTLKHYACVVDLLGRSGHLQEAEDLVLSMPIAPDGGLWGALLSACKIHDNTKMGIRIAKHAIKADPENDGYYVMLADLYTSLGRWEEAENVRVIMTEMGVRKSAGWSTV</sequence>